<dbReference type="SUPFAM" id="SSF54593">
    <property type="entry name" value="Glyoxalase/Bleomycin resistance protein/Dihydroxybiphenyl dioxygenase"/>
    <property type="match status" value="1"/>
</dbReference>
<comment type="caution">
    <text evidence="2">The sequence shown here is derived from an EMBL/GenBank/DDBJ whole genome shotgun (WGS) entry which is preliminary data.</text>
</comment>
<sequence length="113" mass="13503">MRFHHYALEVHELEEAIAFYKNYCGFQEEGRLSYMDEEIVFLISKNFRLELIFGPQQNEGTTHLCFEVDDLPDVMKKLDDRTRIEGPYKLPNGWETVFYEGPNQEIIEFLQTF</sequence>
<reference evidence="2" key="1">
    <citation type="submission" date="2021-05" db="EMBL/GenBank/DDBJ databases">
        <title>Novel Bacillus species.</title>
        <authorList>
            <person name="Liu G."/>
        </authorList>
    </citation>
    <scope>NUCLEOTIDE SEQUENCE</scope>
    <source>
        <strain evidence="2">FJAT-49825</strain>
    </source>
</reference>
<dbReference type="AlphaFoldDB" id="A0A942UD78"/>
<evidence type="ECO:0000313" key="3">
    <source>
        <dbReference type="Proteomes" id="UP000679749"/>
    </source>
</evidence>
<dbReference type="RefSeq" id="WP_213121056.1">
    <property type="nucleotide sequence ID" value="NZ_JAGYPF010000009.1"/>
</dbReference>
<dbReference type="InterPro" id="IPR037523">
    <property type="entry name" value="VOC_core"/>
</dbReference>
<evidence type="ECO:0000313" key="2">
    <source>
        <dbReference type="EMBL" id="MBS4216528.1"/>
    </source>
</evidence>
<proteinExistence type="predicted"/>
<dbReference type="Gene3D" id="3.10.180.10">
    <property type="entry name" value="2,3-Dihydroxybiphenyl 1,2-Dioxygenase, domain 1"/>
    <property type="match status" value="1"/>
</dbReference>
<organism evidence="2 3">
    <name type="scientific">Neobacillus rhizophilus</name>
    <dbReference type="NCBI Taxonomy" id="2833579"/>
    <lineage>
        <taxon>Bacteria</taxon>
        <taxon>Bacillati</taxon>
        <taxon>Bacillota</taxon>
        <taxon>Bacilli</taxon>
        <taxon>Bacillales</taxon>
        <taxon>Bacillaceae</taxon>
        <taxon>Neobacillus</taxon>
    </lineage>
</organism>
<dbReference type="InterPro" id="IPR029068">
    <property type="entry name" value="Glyas_Bleomycin-R_OHBP_Dase"/>
</dbReference>
<keyword evidence="3" id="KW-1185">Reference proteome</keyword>
<dbReference type="Pfam" id="PF13669">
    <property type="entry name" value="Glyoxalase_4"/>
    <property type="match status" value="1"/>
</dbReference>
<gene>
    <name evidence="2" type="ORF">KHA99_29450</name>
</gene>
<feature type="domain" description="VOC" evidence="1">
    <location>
        <begin position="2"/>
        <end position="112"/>
    </location>
</feature>
<protein>
    <submittedName>
        <fullName evidence="2">Glyoxalase/bleomycin resistance/dioxygenase family protein</fullName>
    </submittedName>
</protein>
<accession>A0A942UD78</accession>
<evidence type="ECO:0000259" key="1">
    <source>
        <dbReference type="PROSITE" id="PS51819"/>
    </source>
</evidence>
<dbReference type="Proteomes" id="UP000679749">
    <property type="component" value="Unassembled WGS sequence"/>
</dbReference>
<dbReference type="EMBL" id="JAGYPF010000009">
    <property type="protein sequence ID" value="MBS4216528.1"/>
    <property type="molecule type" value="Genomic_DNA"/>
</dbReference>
<name>A0A942UD78_9BACI</name>
<dbReference type="PROSITE" id="PS51819">
    <property type="entry name" value="VOC"/>
    <property type="match status" value="1"/>
</dbReference>